<feature type="compositionally biased region" description="Low complexity" evidence="1">
    <location>
        <begin position="189"/>
        <end position="209"/>
    </location>
</feature>
<protein>
    <submittedName>
        <fullName evidence="2">Uncharacterized protein</fullName>
    </submittedName>
</protein>
<name>A0A9W7GN94_9STRA</name>
<dbReference type="OrthoDB" id="10508749at2759"/>
<feature type="compositionally biased region" description="Polar residues" evidence="1">
    <location>
        <begin position="216"/>
        <end position="227"/>
    </location>
</feature>
<gene>
    <name evidence="2" type="ORF">TrCOL_g5353</name>
</gene>
<comment type="caution">
    <text evidence="2">The sequence shown here is derived from an EMBL/GenBank/DDBJ whole genome shotgun (WGS) entry which is preliminary data.</text>
</comment>
<feature type="region of interest" description="Disordered" evidence="1">
    <location>
        <begin position="100"/>
        <end position="122"/>
    </location>
</feature>
<sequence length="246" mass="27214">MLIISVGQGGINPMRIFWEENKEILKRDTKKKTGGKGKAKVGANTSISVHPILQHFYYKRLWTFPRWLCVDSELKVINNLHHLFLTASERGLNVKNVKGISKTNKGKTSNLPKPPEGGGGARAGEVVVTAQLDEPKDRQMSRNRQHLLNFSVKSHEGMGGCWGRGFYNCAPKKKAKKVSRRKVKGNNKQTTTAPTQTPTAEAAEASTTTPKPKSGKPSSTCENNTTYTLFNRRYGERGYEQVVGSG</sequence>
<feature type="region of interest" description="Disordered" evidence="1">
    <location>
        <begin position="177"/>
        <end position="227"/>
    </location>
</feature>
<reference evidence="3" key="1">
    <citation type="journal article" date="2023" name="Commun. Biol.">
        <title>Genome analysis of Parmales, the sister group of diatoms, reveals the evolutionary specialization of diatoms from phago-mixotrophs to photoautotrophs.</title>
        <authorList>
            <person name="Ban H."/>
            <person name="Sato S."/>
            <person name="Yoshikawa S."/>
            <person name="Yamada K."/>
            <person name="Nakamura Y."/>
            <person name="Ichinomiya M."/>
            <person name="Sato N."/>
            <person name="Blanc-Mathieu R."/>
            <person name="Endo H."/>
            <person name="Kuwata A."/>
            <person name="Ogata H."/>
        </authorList>
    </citation>
    <scope>NUCLEOTIDE SEQUENCE [LARGE SCALE GENOMIC DNA]</scope>
</reference>
<accession>A0A9W7GN94</accession>
<dbReference type="Proteomes" id="UP001165065">
    <property type="component" value="Unassembled WGS sequence"/>
</dbReference>
<organism evidence="2 3">
    <name type="scientific">Triparma columacea</name>
    <dbReference type="NCBI Taxonomy" id="722753"/>
    <lineage>
        <taxon>Eukaryota</taxon>
        <taxon>Sar</taxon>
        <taxon>Stramenopiles</taxon>
        <taxon>Ochrophyta</taxon>
        <taxon>Bolidophyceae</taxon>
        <taxon>Parmales</taxon>
        <taxon>Triparmaceae</taxon>
        <taxon>Triparma</taxon>
    </lineage>
</organism>
<evidence type="ECO:0000256" key="1">
    <source>
        <dbReference type="SAM" id="MobiDB-lite"/>
    </source>
</evidence>
<evidence type="ECO:0000313" key="3">
    <source>
        <dbReference type="Proteomes" id="UP001165065"/>
    </source>
</evidence>
<dbReference type="AlphaFoldDB" id="A0A9W7GN94"/>
<keyword evidence="3" id="KW-1185">Reference proteome</keyword>
<evidence type="ECO:0000313" key="2">
    <source>
        <dbReference type="EMBL" id="GMI47871.1"/>
    </source>
</evidence>
<proteinExistence type="predicted"/>
<feature type="compositionally biased region" description="Polar residues" evidence="1">
    <location>
        <begin position="101"/>
        <end position="111"/>
    </location>
</feature>
<dbReference type="EMBL" id="BRYA01000363">
    <property type="protein sequence ID" value="GMI47871.1"/>
    <property type="molecule type" value="Genomic_DNA"/>
</dbReference>